<dbReference type="SMART" id="SM00387">
    <property type="entry name" value="HATPase_c"/>
    <property type="match status" value="1"/>
</dbReference>
<evidence type="ECO:0000256" key="2">
    <source>
        <dbReference type="ARBA" id="ARBA00012438"/>
    </source>
</evidence>
<dbReference type="InterPro" id="IPR029016">
    <property type="entry name" value="GAF-like_dom_sf"/>
</dbReference>
<comment type="catalytic activity">
    <reaction evidence="1">
        <text>ATP + protein L-histidine = ADP + protein N-phospho-L-histidine.</text>
        <dbReference type="EC" id="2.7.13.3"/>
    </reaction>
</comment>
<evidence type="ECO:0000256" key="1">
    <source>
        <dbReference type="ARBA" id="ARBA00000085"/>
    </source>
</evidence>
<dbReference type="PRINTS" id="PR00344">
    <property type="entry name" value="BCTRLSENSOR"/>
</dbReference>
<dbReference type="InterPro" id="IPR019734">
    <property type="entry name" value="TPR_rpt"/>
</dbReference>
<dbReference type="Pfam" id="PF01590">
    <property type="entry name" value="GAF"/>
    <property type="match status" value="1"/>
</dbReference>
<accession>A0ABX8ZAY6</accession>
<keyword evidence="4" id="KW-0418">Kinase</keyword>
<dbReference type="InterPro" id="IPR036890">
    <property type="entry name" value="HATPase_C_sf"/>
</dbReference>
<organism evidence="4 5">
    <name type="scientific">Deefgea tanakiae</name>
    <dbReference type="NCBI Taxonomy" id="2865840"/>
    <lineage>
        <taxon>Bacteria</taxon>
        <taxon>Pseudomonadati</taxon>
        <taxon>Pseudomonadota</taxon>
        <taxon>Betaproteobacteria</taxon>
        <taxon>Neisseriales</taxon>
        <taxon>Chitinibacteraceae</taxon>
        <taxon>Deefgea</taxon>
    </lineage>
</organism>
<dbReference type="InterPro" id="IPR005467">
    <property type="entry name" value="His_kinase_dom"/>
</dbReference>
<dbReference type="Gene3D" id="3.30.450.40">
    <property type="match status" value="1"/>
</dbReference>
<dbReference type="EC" id="2.7.13.3" evidence="2"/>
<feature type="domain" description="Histidine kinase" evidence="3">
    <location>
        <begin position="518"/>
        <end position="750"/>
    </location>
</feature>
<dbReference type="Gene3D" id="1.10.287.130">
    <property type="match status" value="1"/>
</dbReference>
<dbReference type="GO" id="GO:0016301">
    <property type="term" value="F:kinase activity"/>
    <property type="evidence" value="ECO:0007669"/>
    <property type="project" value="UniProtKB-KW"/>
</dbReference>
<name>A0ABX8ZAY6_9NEIS</name>
<dbReference type="PANTHER" id="PTHR43065:SF47">
    <property type="match status" value="1"/>
</dbReference>
<dbReference type="SMART" id="SM00028">
    <property type="entry name" value="TPR"/>
    <property type="match status" value="3"/>
</dbReference>
<sequence length="752" mass="85009">MHSDLQRLAKIARQHPRIALRIYLQIETSAKNQGDYALQLDALYQRYFTLERIGEAATIEAELKLALTFAEENALAWQAGRLFEALGRIHYTRSEYRDALQNWTRCIDTSLLTGDVASGIEARIGLSQISNELGDPGQGSRYFKDAEQLIDKIDNPYLASKLAINIGVNHFYYPNELEQSEAQFLRGLHYATLGNIKEYIAESHWHLGHVYLEQDRLEAANSSVHIALTMAEKCSYQWLRGVCYDTLAQILFKQKDFSAAQVHCEKALLFAKESNSLFQQVEHLRLLIGIHEQNGNLAQAMHYVHEMHATQTNMNLLSAPDRLQVLKKYDLTQKSISEQLLDLAANPEINLGQQSSLQLLLDEAARILQLDWVGIWTLNNHTMSYECKAQSNTSSPIHLTIDRDKTPNYHQFIQQISQAVIAPDARLHPTASEMQSIFGEHTPQSSLDFPLQTHNQQMGMVSFFQIKHKNVWQREDILHCSHLVHLIERVFANTERDKIQSELQRNEKMASLGRLVAGIAHEINTPIGIGVTASSTLHSELKQIDAEIDSGKLGKNRLLSFVKTAMENVLVTERNLQRAAELVKSFKEIAVDQNSDIRRRINVSDYLNEILLNLSPSVKHTPYRWVAQCNPSIEVDTYPGSISQIIANFINNSLLHGFEGRSNGLMKIELTQGAAGELILDYRDDGNGMDENTQKHIFDPFFTTKMGRGGSGLGMNIVYNLITQQLKGSIEIHSQPNQGVHFHCVFPVLASQ</sequence>
<keyword evidence="5" id="KW-1185">Reference proteome</keyword>
<dbReference type="InterPro" id="IPR004358">
    <property type="entry name" value="Sig_transdc_His_kin-like_C"/>
</dbReference>
<dbReference type="CDD" id="cd00075">
    <property type="entry name" value="HATPase"/>
    <property type="match status" value="1"/>
</dbReference>
<dbReference type="SUPFAM" id="SSF48452">
    <property type="entry name" value="TPR-like"/>
    <property type="match status" value="1"/>
</dbReference>
<evidence type="ECO:0000313" key="4">
    <source>
        <dbReference type="EMBL" id="QZA78034.1"/>
    </source>
</evidence>
<evidence type="ECO:0000313" key="5">
    <source>
        <dbReference type="Proteomes" id="UP000825679"/>
    </source>
</evidence>
<dbReference type="InterPro" id="IPR003018">
    <property type="entry name" value="GAF"/>
</dbReference>
<dbReference type="Pfam" id="PF02518">
    <property type="entry name" value="HATPase_c"/>
    <property type="match status" value="1"/>
</dbReference>
<reference evidence="4 5" key="1">
    <citation type="submission" date="2021-08" db="EMBL/GenBank/DDBJ databases">
        <title>complete genome sequencing of Deefgea sp. D25.</title>
        <authorList>
            <person name="Bae J.-W."/>
            <person name="Gim D.-H."/>
        </authorList>
    </citation>
    <scope>NUCLEOTIDE SEQUENCE [LARGE SCALE GENOMIC DNA]</scope>
    <source>
        <strain evidence="4 5">D25</strain>
    </source>
</reference>
<dbReference type="Gene3D" id="3.30.565.10">
    <property type="entry name" value="Histidine kinase-like ATPase, C-terminal domain"/>
    <property type="match status" value="1"/>
</dbReference>
<proteinExistence type="predicted"/>
<dbReference type="EMBL" id="CP081150">
    <property type="protein sequence ID" value="QZA78034.1"/>
    <property type="molecule type" value="Genomic_DNA"/>
</dbReference>
<dbReference type="InterPro" id="IPR003594">
    <property type="entry name" value="HATPase_dom"/>
</dbReference>
<evidence type="ECO:0000259" key="3">
    <source>
        <dbReference type="PROSITE" id="PS50109"/>
    </source>
</evidence>
<dbReference type="SUPFAM" id="SSF55874">
    <property type="entry name" value="ATPase domain of HSP90 chaperone/DNA topoisomerase II/histidine kinase"/>
    <property type="match status" value="1"/>
</dbReference>
<dbReference type="InterPro" id="IPR011990">
    <property type="entry name" value="TPR-like_helical_dom_sf"/>
</dbReference>
<dbReference type="Gene3D" id="1.25.40.10">
    <property type="entry name" value="Tetratricopeptide repeat domain"/>
    <property type="match status" value="1"/>
</dbReference>
<gene>
    <name evidence="4" type="ORF">K4H28_00900</name>
</gene>
<dbReference type="Proteomes" id="UP000825679">
    <property type="component" value="Chromosome"/>
</dbReference>
<dbReference type="PROSITE" id="PS50109">
    <property type="entry name" value="HIS_KIN"/>
    <property type="match status" value="1"/>
</dbReference>
<protein>
    <recommendedName>
        <fullName evidence="2">histidine kinase</fullName>
        <ecNumber evidence="2">2.7.13.3</ecNumber>
    </recommendedName>
</protein>
<dbReference type="RefSeq" id="WP_221006411.1">
    <property type="nucleotide sequence ID" value="NZ_CP081150.1"/>
</dbReference>
<dbReference type="SUPFAM" id="SSF55781">
    <property type="entry name" value="GAF domain-like"/>
    <property type="match status" value="1"/>
</dbReference>
<dbReference type="PANTHER" id="PTHR43065">
    <property type="entry name" value="SENSOR HISTIDINE KINASE"/>
    <property type="match status" value="1"/>
</dbReference>
<keyword evidence="4" id="KW-0808">Transferase</keyword>